<dbReference type="FunFam" id="3.40.50.970:FF:000003">
    <property type="entry name" value="Transketolase"/>
    <property type="match status" value="1"/>
</dbReference>
<feature type="binding site" evidence="12">
    <location>
        <position position="410"/>
    </location>
    <ligand>
        <name>substrate</name>
    </ligand>
</feature>
<dbReference type="CDD" id="cd07033">
    <property type="entry name" value="TPP_PYR_DXS_TK_like"/>
    <property type="match status" value="1"/>
</dbReference>
<evidence type="ECO:0000256" key="11">
    <source>
        <dbReference type="PIRSR" id="PIRSR605478-1"/>
    </source>
</evidence>
<dbReference type="AlphaFoldDB" id="A0A7H8XVI5"/>
<evidence type="ECO:0000256" key="2">
    <source>
        <dbReference type="ARBA" id="ARBA00011738"/>
    </source>
</evidence>
<comment type="catalytic activity">
    <reaction evidence="9">
        <text>D-sedoheptulose 7-phosphate + D-glyceraldehyde 3-phosphate = aldehydo-D-ribose 5-phosphate + D-xylulose 5-phosphate</text>
        <dbReference type="Rhea" id="RHEA:10508"/>
        <dbReference type="ChEBI" id="CHEBI:57483"/>
        <dbReference type="ChEBI" id="CHEBI:57737"/>
        <dbReference type="ChEBI" id="CHEBI:58273"/>
        <dbReference type="ChEBI" id="CHEBI:59776"/>
        <dbReference type="EC" id="2.2.1.1"/>
    </reaction>
</comment>
<evidence type="ECO:0000256" key="9">
    <source>
        <dbReference type="ARBA" id="ARBA00049473"/>
    </source>
</evidence>
<feature type="binding site" evidence="12">
    <location>
        <position position="288"/>
    </location>
    <ligand>
        <name>substrate</name>
    </ligand>
</feature>
<evidence type="ECO:0000256" key="5">
    <source>
        <dbReference type="ARBA" id="ARBA00022679"/>
    </source>
</evidence>
<dbReference type="InterPro" id="IPR005478">
    <property type="entry name" value="Transketolase_bac-like"/>
</dbReference>
<feature type="site" description="Important for catalytic activity" evidence="15">
    <location>
        <position position="40"/>
    </location>
</feature>
<evidence type="ECO:0000256" key="8">
    <source>
        <dbReference type="ARBA" id="ARBA00023052"/>
    </source>
</evidence>
<dbReference type="InterPro" id="IPR029061">
    <property type="entry name" value="THDP-binding"/>
</dbReference>
<dbReference type="EMBL" id="CP058322">
    <property type="protein sequence ID" value="QLD28735.1"/>
    <property type="molecule type" value="Genomic_DNA"/>
</dbReference>
<evidence type="ECO:0000256" key="4">
    <source>
        <dbReference type="ARBA" id="ARBA00016662"/>
    </source>
</evidence>
<gene>
    <name evidence="18" type="ORF">HXZ27_21920</name>
</gene>
<evidence type="ECO:0000256" key="15">
    <source>
        <dbReference type="PIRSR" id="PIRSR605478-5"/>
    </source>
</evidence>
<evidence type="ECO:0000256" key="12">
    <source>
        <dbReference type="PIRSR" id="PIRSR605478-2"/>
    </source>
</evidence>
<dbReference type="InterPro" id="IPR055152">
    <property type="entry name" value="Transketolase-like_C_2"/>
</dbReference>
<dbReference type="FunFam" id="3.40.50.920:FF:000003">
    <property type="entry name" value="Transketolase"/>
    <property type="match status" value="1"/>
</dbReference>
<dbReference type="GO" id="GO:0005829">
    <property type="term" value="C:cytosol"/>
    <property type="evidence" value="ECO:0007669"/>
    <property type="project" value="TreeGrafter"/>
</dbReference>
<dbReference type="Gene3D" id="3.40.50.970">
    <property type="match status" value="2"/>
</dbReference>
<comment type="subunit">
    <text evidence="2">Homodimer.</text>
</comment>
<dbReference type="InterPro" id="IPR033247">
    <property type="entry name" value="Transketolase_fam"/>
</dbReference>
<proteinExistence type="inferred from homology"/>
<dbReference type="Proteomes" id="UP000509335">
    <property type="component" value="Chromosome"/>
</dbReference>
<keyword evidence="6 14" id="KW-0479">Metal-binding</keyword>
<feature type="binding site" evidence="12">
    <location>
        <position position="555"/>
    </location>
    <ligand>
        <name>substrate</name>
    </ligand>
</feature>
<dbReference type="PANTHER" id="PTHR43522:SF2">
    <property type="entry name" value="TRANSKETOLASE 1-RELATED"/>
    <property type="match status" value="1"/>
</dbReference>
<feature type="binding site" evidence="13">
    <location>
        <position position="472"/>
    </location>
    <ligand>
        <name>thiamine diphosphate</name>
        <dbReference type="ChEBI" id="CHEBI:58937"/>
    </ligand>
</feature>
<feature type="binding site" evidence="13">
    <location>
        <position position="288"/>
    </location>
    <ligand>
        <name>thiamine diphosphate</name>
        <dbReference type="ChEBI" id="CHEBI:58937"/>
    </ligand>
</feature>
<feature type="binding site" evidence="13">
    <location>
        <position position="80"/>
    </location>
    <ligand>
        <name>thiamine diphosphate</name>
        <dbReference type="ChEBI" id="CHEBI:58937"/>
    </ligand>
</feature>
<dbReference type="Gene3D" id="3.40.50.920">
    <property type="match status" value="1"/>
</dbReference>
<evidence type="ECO:0000256" key="10">
    <source>
        <dbReference type="NCBIfam" id="TIGR00232"/>
    </source>
</evidence>
<evidence type="ECO:0000256" key="13">
    <source>
        <dbReference type="PIRSR" id="PIRSR605478-3"/>
    </source>
</evidence>
<reference evidence="18 19" key="1">
    <citation type="submission" date="2020-07" db="EMBL/GenBank/DDBJ databases">
        <title>A bifunctional nitrone conjugated secondary metabolite targeting the ribosome.</title>
        <authorList>
            <person name="Limbrick E.M."/>
            <person name="Graf M."/>
            <person name="Derewacz D.K."/>
            <person name="Nguyen F."/>
            <person name="Spraggins J.M."/>
            <person name="Wieland M."/>
            <person name="Ynigez-Gutierrez A.E."/>
            <person name="Reisman B.J."/>
            <person name="Zinshteyn B."/>
            <person name="McCulloch K."/>
            <person name="Iverson T.M."/>
            <person name="Green R."/>
            <person name="Wilson D.N."/>
            <person name="Bachmann B.O."/>
        </authorList>
    </citation>
    <scope>NUCLEOTIDE SEQUENCE [LARGE SCALE GENOMIC DNA]</scope>
    <source>
        <strain evidence="19">aurantiaca</strain>
    </source>
</reference>
<feature type="binding site" evidence="12">
    <location>
        <position position="383"/>
    </location>
    <ligand>
        <name>substrate</name>
    </ligand>
</feature>
<name>A0A7H8XVI5_9ACTN</name>
<accession>A0A7H8XVI5</accession>
<dbReference type="InterPro" id="IPR049557">
    <property type="entry name" value="Transketolase_CS"/>
</dbReference>
<dbReference type="SMART" id="SM00861">
    <property type="entry name" value="Transket_pyr"/>
    <property type="match status" value="1"/>
</dbReference>
<evidence type="ECO:0000256" key="7">
    <source>
        <dbReference type="ARBA" id="ARBA00022842"/>
    </source>
</evidence>
<dbReference type="KEGG" id="mcab:HXZ27_21920"/>
<dbReference type="EC" id="2.2.1.1" evidence="3 10"/>
<keyword evidence="7 14" id="KW-0460">Magnesium</keyword>
<feature type="binding site" evidence="12">
    <location>
        <position position="508"/>
    </location>
    <ligand>
        <name>substrate</name>
    </ligand>
</feature>
<feature type="binding site" evidence="12">
    <location>
        <position position="496"/>
    </location>
    <ligand>
        <name>substrate</name>
    </ligand>
</feature>
<feature type="binding site" evidence="14">
    <location>
        <position position="172"/>
    </location>
    <ligand>
        <name>Mg(2+)</name>
        <dbReference type="ChEBI" id="CHEBI:18420"/>
    </ligand>
</feature>
<dbReference type="CDD" id="cd02012">
    <property type="entry name" value="TPP_TK"/>
    <property type="match status" value="1"/>
</dbReference>
<evidence type="ECO:0000256" key="16">
    <source>
        <dbReference type="SAM" id="MobiDB-lite"/>
    </source>
</evidence>
<protein>
    <recommendedName>
        <fullName evidence="4 10">Transketolase</fullName>
        <ecNumber evidence="3 10">2.2.1.1</ecNumber>
    </recommendedName>
</protein>
<dbReference type="SUPFAM" id="SSF52518">
    <property type="entry name" value="Thiamin diphosphate-binding fold (THDP-binding)"/>
    <property type="match status" value="2"/>
</dbReference>
<sequence length="713" mass="76911">MVAANRPEQPALNWSDLDRRAVDLVRVLAMDAVEKSGNGHPGTAMSLAPAAYLLFNRVMRHNPADPNWPGRDRFVLSAGHSSLTLYIQLFLSGYPLSLDDLKSLRQWGSLTPGHPEHGHTPGVETTTGPLGQGLGNAVGMAMAARRERGLFDPETEPGASVFDHDVWCIASDGDIEEGITHEASALAGHQQLGNLCVIYDDNEISIEDDTRIAKSEDVAARYEAYGWHVQTVDWRAGDADQGDYHEDVEALHRALLAARAETGRPSFVALRTIIGWPAPNKKNTGKIHGSALGASEVAATKELLGFDPAQSFQVDEDVLGHARRVLERGAAAQQEWERTYAGWAEANPERKALWDRMAQRALPEGWTEALPTFPADAKGVATRAASGKVLEALAPVLPELWGGSADLAESNNTTMKGEPSFVPAVHATKDFPGHEYGRTLHFGIREHAMGAILNGIALHGGTRPYGGTFLVFSDYMRPSVRLAALMKLPVVYVWTHDSIGLGEDGPTHQPVEHLTALRAIPGLDVVRPADANETAWAWRQALEHTDRPTALALSRQALPTLDRSTLAGAEGVVKGGYVLAEASGGKPQVIIIGTGSEVQLCLTARERLEADGTPTRVVSMPCQEWFYEQDEAYRESVLPRGVKARVSVEAGIAMSWRGIVGDTGESVSIEHYGASAPHTVLFEQFGFTPDRIVAAAHAALTRVGDITGFTTGN</sequence>
<evidence type="ECO:0000256" key="3">
    <source>
        <dbReference type="ARBA" id="ARBA00013152"/>
    </source>
</evidence>
<dbReference type="NCBIfam" id="TIGR00232">
    <property type="entry name" value="tktlase_bact"/>
    <property type="match status" value="1"/>
</dbReference>
<evidence type="ECO:0000259" key="17">
    <source>
        <dbReference type="SMART" id="SM00861"/>
    </source>
</evidence>
<feature type="site" description="Important for catalytic activity" evidence="15">
    <location>
        <position position="288"/>
    </location>
</feature>
<dbReference type="InterPro" id="IPR020826">
    <property type="entry name" value="Transketolase_BS"/>
</dbReference>
<evidence type="ECO:0000256" key="1">
    <source>
        <dbReference type="ARBA" id="ARBA00007131"/>
    </source>
</evidence>
<comment type="similarity">
    <text evidence="1">Belongs to the transketolase family.</text>
</comment>
<evidence type="ECO:0000256" key="14">
    <source>
        <dbReference type="PIRSR" id="PIRSR605478-4"/>
    </source>
</evidence>
<keyword evidence="8 13" id="KW-0786">Thiamine pyrophosphate</keyword>
<dbReference type="InterPro" id="IPR009014">
    <property type="entry name" value="Transketo_C/PFOR_II"/>
</dbReference>
<comment type="cofactor">
    <cofactor evidence="14">
        <name>Mg(2+)</name>
        <dbReference type="ChEBI" id="CHEBI:18420"/>
    </cofactor>
    <text evidence="14">Binds 1 Mg(2+) ion per subunit. Can also utilize other divalent metal cations, such as Ca(2+), Mn(2+) and Co(2+).</text>
</comment>
<feature type="binding site" evidence="13">
    <location>
        <position position="202"/>
    </location>
    <ligand>
        <name>thiamine diphosphate</name>
        <dbReference type="ChEBI" id="CHEBI:58937"/>
    </ligand>
</feature>
<feature type="binding site" evidence="14">
    <location>
        <position position="204"/>
    </location>
    <ligand>
        <name>Mg(2+)</name>
        <dbReference type="ChEBI" id="CHEBI:18420"/>
    </ligand>
</feature>
<feature type="binding site" evidence="12">
    <location>
        <position position="504"/>
    </location>
    <ligand>
        <name>substrate</name>
    </ligand>
</feature>
<feature type="binding site" evidence="12">
    <location>
        <position position="40"/>
    </location>
    <ligand>
        <name>substrate</name>
    </ligand>
</feature>
<dbReference type="PANTHER" id="PTHR43522">
    <property type="entry name" value="TRANSKETOLASE"/>
    <property type="match status" value="1"/>
</dbReference>
<feature type="region of interest" description="Disordered" evidence="16">
    <location>
        <begin position="109"/>
        <end position="129"/>
    </location>
</feature>
<comment type="cofactor">
    <cofactor evidence="13">
        <name>thiamine diphosphate</name>
        <dbReference type="ChEBI" id="CHEBI:58937"/>
    </cofactor>
    <text evidence="13">Binds 1 thiamine pyrophosphate per subunit. During the reaction, the substrate forms a covalent intermediate with the cofactor.</text>
</comment>
<dbReference type="PROSITE" id="PS00801">
    <property type="entry name" value="TRANSKETOLASE_1"/>
    <property type="match status" value="1"/>
</dbReference>
<evidence type="ECO:0000313" key="19">
    <source>
        <dbReference type="Proteomes" id="UP000509335"/>
    </source>
</evidence>
<dbReference type="GO" id="GO:0004802">
    <property type="term" value="F:transketolase activity"/>
    <property type="evidence" value="ECO:0007669"/>
    <property type="project" value="UniProtKB-UniRule"/>
</dbReference>
<dbReference type="SUPFAM" id="SSF52922">
    <property type="entry name" value="TK C-terminal domain-like"/>
    <property type="match status" value="1"/>
</dbReference>
<feature type="binding site" evidence="14">
    <location>
        <position position="202"/>
    </location>
    <ligand>
        <name>Mg(2+)</name>
        <dbReference type="ChEBI" id="CHEBI:18420"/>
    </ligand>
</feature>
<dbReference type="InterPro" id="IPR005475">
    <property type="entry name" value="Transketolase-like_Pyr-bd"/>
</dbReference>
<feature type="binding site" evidence="13">
    <location>
        <position position="173"/>
    </location>
    <ligand>
        <name>thiamine diphosphate</name>
        <dbReference type="ChEBI" id="CHEBI:58937"/>
    </ligand>
</feature>
<dbReference type="InterPro" id="IPR005474">
    <property type="entry name" value="Transketolase_N"/>
</dbReference>
<feature type="domain" description="Transketolase-like pyrimidine-binding" evidence="17">
    <location>
        <begin position="380"/>
        <end position="560"/>
    </location>
</feature>
<evidence type="ECO:0000313" key="18">
    <source>
        <dbReference type="EMBL" id="QLD28735.1"/>
    </source>
</evidence>
<keyword evidence="5 18" id="KW-0808">Transferase</keyword>
<dbReference type="Pfam" id="PF22613">
    <property type="entry name" value="Transketolase_C_1"/>
    <property type="match status" value="1"/>
</dbReference>
<organism evidence="18 19">
    <name type="scientific">Micromonospora carbonacea</name>
    <dbReference type="NCBI Taxonomy" id="47853"/>
    <lineage>
        <taxon>Bacteria</taxon>
        <taxon>Bacillati</taxon>
        <taxon>Actinomycetota</taxon>
        <taxon>Actinomycetes</taxon>
        <taxon>Micromonosporales</taxon>
        <taxon>Micromonosporaceae</taxon>
        <taxon>Micromonospora</taxon>
    </lineage>
</organism>
<evidence type="ECO:0000256" key="6">
    <source>
        <dbReference type="ARBA" id="ARBA00022723"/>
    </source>
</evidence>
<feature type="active site" description="Proton donor" evidence="11">
    <location>
        <position position="446"/>
    </location>
</feature>
<dbReference type="Pfam" id="PF02779">
    <property type="entry name" value="Transket_pyr"/>
    <property type="match status" value="1"/>
</dbReference>
<dbReference type="Pfam" id="PF00456">
    <property type="entry name" value="Transketolase_N"/>
    <property type="match status" value="1"/>
</dbReference>
<dbReference type="GO" id="GO:0006098">
    <property type="term" value="P:pentose-phosphate shunt"/>
    <property type="evidence" value="ECO:0007669"/>
    <property type="project" value="TreeGrafter"/>
</dbReference>
<feature type="binding site" evidence="13">
    <location>
        <begin position="128"/>
        <end position="130"/>
    </location>
    <ligand>
        <name>thiamine diphosphate</name>
        <dbReference type="ChEBI" id="CHEBI:58937"/>
    </ligand>
</feature>
<dbReference type="GO" id="GO:0000287">
    <property type="term" value="F:magnesium ion binding"/>
    <property type="evidence" value="ECO:0007669"/>
    <property type="project" value="UniProtKB-ARBA"/>
</dbReference>
<dbReference type="PROSITE" id="PS00802">
    <property type="entry name" value="TRANSKETOLASE_2"/>
    <property type="match status" value="1"/>
</dbReference>
<dbReference type="FunFam" id="3.40.50.970:FF:000004">
    <property type="entry name" value="Transketolase"/>
    <property type="match status" value="1"/>
</dbReference>